<dbReference type="EMBL" id="JARJCN010000009">
    <property type="protein sequence ID" value="KAJ7097871.1"/>
    <property type="molecule type" value="Genomic_DNA"/>
</dbReference>
<evidence type="ECO:0000313" key="2">
    <source>
        <dbReference type="EMBL" id="KAJ7097871.1"/>
    </source>
</evidence>
<reference evidence="2" key="1">
    <citation type="submission" date="2023-03" db="EMBL/GenBank/DDBJ databases">
        <title>Massive genome expansion in bonnet fungi (Mycena s.s.) driven by repeated elements and novel gene families across ecological guilds.</title>
        <authorList>
            <consortium name="Lawrence Berkeley National Laboratory"/>
            <person name="Harder C.B."/>
            <person name="Miyauchi S."/>
            <person name="Viragh M."/>
            <person name="Kuo A."/>
            <person name="Thoen E."/>
            <person name="Andreopoulos B."/>
            <person name="Lu D."/>
            <person name="Skrede I."/>
            <person name="Drula E."/>
            <person name="Henrissat B."/>
            <person name="Morin E."/>
            <person name="Kohler A."/>
            <person name="Barry K."/>
            <person name="LaButti K."/>
            <person name="Morin E."/>
            <person name="Salamov A."/>
            <person name="Lipzen A."/>
            <person name="Mereny Z."/>
            <person name="Hegedus B."/>
            <person name="Baldrian P."/>
            <person name="Stursova M."/>
            <person name="Weitz H."/>
            <person name="Taylor A."/>
            <person name="Grigoriev I.V."/>
            <person name="Nagy L.G."/>
            <person name="Martin F."/>
            <person name="Kauserud H."/>
        </authorList>
    </citation>
    <scope>NUCLEOTIDE SEQUENCE</scope>
    <source>
        <strain evidence="2">CBHHK173m</strain>
    </source>
</reference>
<dbReference type="PANTHER" id="PTHR12126:SF16">
    <property type="entry name" value="MIOREX COMPLEX COMPONENT 2"/>
    <property type="match status" value="1"/>
</dbReference>
<dbReference type="Proteomes" id="UP001222325">
    <property type="component" value="Unassembled WGS sequence"/>
</dbReference>
<dbReference type="InterPro" id="IPR001509">
    <property type="entry name" value="Epimerase_deHydtase"/>
</dbReference>
<dbReference type="InterPro" id="IPR051207">
    <property type="entry name" value="ComplexI_NDUFA9_subunit"/>
</dbReference>
<dbReference type="SUPFAM" id="SSF51735">
    <property type="entry name" value="NAD(P)-binding Rossmann-fold domains"/>
    <property type="match status" value="1"/>
</dbReference>
<dbReference type="GO" id="GO:0044877">
    <property type="term" value="F:protein-containing complex binding"/>
    <property type="evidence" value="ECO:0007669"/>
    <property type="project" value="TreeGrafter"/>
</dbReference>
<name>A0AAD6UFZ8_9AGAR</name>
<proteinExistence type="predicted"/>
<dbReference type="AlphaFoldDB" id="A0AAD6UFZ8"/>
<dbReference type="Pfam" id="PF01370">
    <property type="entry name" value="Epimerase"/>
    <property type="match status" value="1"/>
</dbReference>
<protein>
    <submittedName>
        <fullName evidence="2">Mitochondrial protein</fullName>
    </submittedName>
</protein>
<evidence type="ECO:0000313" key="3">
    <source>
        <dbReference type="Proteomes" id="UP001222325"/>
    </source>
</evidence>
<evidence type="ECO:0000259" key="1">
    <source>
        <dbReference type="Pfam" id="PF01370"/>
    </source>
</evidence>
<dbReference type="GO" id="GO:0005739">
    <property type="term" value="C:mitochondrion"/>
    <property type="evidence" value="ECO:0007669"/>
    <property type="project" value="TreeGrafter"/>
</dbReference>
<organism evidence="2 3">
    <name type="scientific">Mycena belliarum</name>
    <dbReference type="NCBI Taxonomy" id="1033014"/>
    <lineage>
        <taxon>Eukaryota</taxon>
        <taxon>Fungi</taxon>
        <taxon>Dikarya</taxon>
        <taxon>Basidiomycota</taxon>
        <taxon>Agaricomycotina</taxon>
        <taxon>Agaricomycetes</taxon>
        <taxon>Agaricomycetidae</taxon>
        <taxon>Agaricales</taxon>
        <taxon>Marasmiineae</taxon>
        <taxon>Mycenaceae</taxon>
        <taxon>Mycena</taxon>
    </lineage>
</organism>
<keyword evidence="3" id="KW-1185">Reference proteome</keyword>
<accession>A0AAD6UFZ8</accession>
<comment type="caution">
    <text evidence="2">The sequence shown here is derived from an EMBL/GenBank/DDBJ whole genome shotgun (WGS) entry which is preliminary data.</text>
</comment>
<dbReference type="Gene3D" id="3.40.50.720">
    <property type="entry name" value="NAD(P)-binding Rossmann-like Domain"/>
    <property type="match status" value="1"/>
</dbReference>
<feature type="domain" description="NAD-dependent epimerase/dehydratase" evidence="1">
    <location>
        <begin position="8"/>
        <end position="81"/>
    </location>
</feature>
<gene>
    <name evidence="2" type="ORF">B0H15DRAFT_823082</name>
</gene>
<dbReference type="PANTHER" id="PTHR12126">
    <property type="entry name" value="NADH-UBIQUINONE OXIDOREDUCTASE 39 KDA SUBUNIT-RELATED"/>
    <property type="match status" value="1"/>
</dbReference>
<dbReference type="InterPro" id="IPR036291">
    <property type="entry name" value="NAD(P)-bd_dom_sf"/>
</dbReference>
<sequence length="312" mass="32848">MTPMSRLVVIGGNGFIGSAICRSALAHGLQVTSVSSSGRPYQTAKGHTPAWVARVDWQRGDALRPESFAAHLDGAAAVVHTLGILLEDAGYKRALRDGDAPALLRAFLGGGRNPLATPAAPTYDAMNRDAALRVCEAYMASAPPADARAGARPFVFLSAADVFRPWVPARYLETKREAERGLDTLLAADPARFRGIYLRPGLVYHAHQRPLTTPAAALLDMTAALHARLPDAVGSPLRTALARLPPVSAQTPSPVVSVANALATRPMHVDHVGTAAVKACLDAAVRGVLGVPEMRAANGWVDEGDSLQPSRT</sequence>